<evidence type="ECO:0000313" key="3">
    <source>
        <dbReference type="Proteomes" id="UP001608902"/>
    </source>
</evidence>
<protein>
    <submittedName>
        <fullName evidence="2">Uncharacterized protein</fullName>
    </submittedName>
</protein>
<feature type="region of interest" description="Disordered" evidence="1">
    <location>
        <begin position="344"/>
        <end position="372"/>
    </location>
</feature>
<accession>A0ABD6EM42</accession>
<name>A0ABD6EM42_9BILA</name>
<sequence>MHGDLNSAETKLLNNKKIHQTNGKRTNGSRRKSKQKPMRNCDVGLHQAESYPQWRLNESSELHENTSSFEKLEVGHWIVDECQSGPIDDAVCETAVPKDFLLESTASRRRGRACHKDKSAQMQKKGAAKNLSELNEDWCTQGCFAQSDLSKEGMQLIKQYKKELLVGNWSSSQPQESSRHVPCIDSVQPPDALLKDSLVIKETMKKNKGRKRIRGSKRTLNSNAVMSPGNCQHGEEINGETSLGNEIPTIEKLTQQQTKLQSEFLGDDRKEQLNYPRFETRLTKNQINSTECCDSGSRHNNYRSRKSLDCKKYSSKKSENNNMQGNHRFSESHEEMFLTCDEVEKSPQEETLKSRSSNRVALDEKMDDEKGTEEYEERVVKDNSDWRKGENNVTRQLTKAQGNEENVGANNLKYGEKRGNSAEKVVNLPHSFLVFFRLYTYLNHFMLSLHF</sequence>
<feature type="compositionally biased region" description="Basic residues" evidence="1">
    <location>
        <begin position="27"/>
        <end position="37"/>
    </location>
</feature>
<evidence type="ECO:0000256" key="1">
    <source>
        <dbReference type="SAM" id="MobiDB-lite"/>
    </source>
</evidence>
<feature type="region of interest" description="Disordered" evidence="1">
    <location>
        <begin position="1"/>
        <end position="44"/>
    </location>
</feature>
<evidence type="ECO:0000313" key="2">
    <source>
        <dbReference type="EMBL" id="MFH4980943.1"/>
    </source>
</evidence>
<feature type="compositionally biased region" description="Basic and acidic residues" evidence="1">
    <location>
        <begin position="361"/>
        <end position="372"/>
    </location>
</feature>
<dbReference type="EMBL" id="JBGFUD010006345">
    <property type="protein sequence ID" value="MFH4980943.1"/>
    <property type="molecule type" value="Genomic_DNA"/>
</dbReference>
<gene>
    <name evidence="2" type="ORF">AB6A40_007652</name>
</gene>
<dbReference type="AlphaFoldDB" id="A0ABD6EM42"/>
<comment type="caution">
    <text evidence="2">The sequence shown here is derived from an EMBL/GenBank/DDBJ whole genome shotgun (WGS) entry which is preliminary data.</text>
</comment>
<reference evidence="2 3" key="1">
    <citation type="submission" date="2024-08" db="EMBL/GenBank/DDBJ databases">
        <title>Gnathostoma spinigerum genome.</title>
        <authorList>
            <person name="Gonzalez-Bertolin B."/>
            <person name="Monzon S."/>
            <person name="Zaballos A."/>
            <person name="Jimenez P."/>
            <person name="Dekumyoy P."/>
            <person name="Varona S."/>
            <person name="Cuesta I."/>
            <person name="Sumanam S."/>
            <person name="Adisakwattana P."/>
            <person name="Gasser R.B."/>
            <person name="Hernandez-Gonzalez A."/>
            <person name="Young N.D."/>
            <person name="Perteguer M.J."/>
        </authorList>
    </citation>
    <scope>NUCLEOTIDE SEQUENCE [LARGE SCALE GENOMIC DNA]</scope>
    <source>
        <strain evidence="2">AL3</strain>
        <tissue evidence="2">Liver</tissue>
    </source>
</reference>
<dbReference type="Proteomes" id="UP001608902">
    <property type="component" value="Unassembled WGS sequence"/>
</dbReference>
<proteinExistence type="predicted"/>
<organism evidence="2 3">
    <name type="scientific">Gnathostoma spinigerum</name>
    <dbReference type="NCBI Taxonomy" id="75299"/>
    <lineage>
        <taxon>Eukaryota</taxon>
        <taxon>Metazoa</taxon>
        <taxon>Ecdysozoa</taxon>
        <taxon>Nematoda</taxon>
        <taxon>Chromadorea</taxon>
        <taxon>Rhabditida</taxon>
        <taxon>Spirurina</taxon>
        <taxon>Gnathostomatomorpha</taxon>
        <taxon>Gnathostomatoidea</taxon>
        <taxon>Gnathostomatidae</taxon>
        <taxon>Gnathostoma</taxon>
    </lineage>
</organism>
<keyword evidence="3" id="KW-1185">Reference proteome</keyword>
<feature type="compositionally biased region" description="Basic and acidic residues" evidence="1">
    <location>
        <begin position="344"/>
        <end position="353"/>
    </location>
</feature>